<evidence type="ECO:0000313" key="9">
    <source>
        <dbReference type="Proteomes" id="UP000183868"/>
    </source>
</evidence>
<dbReference type="PaxDb" id="880073-Calab_1213"/>
<keyword evidence="2" id="KW-0067">ATP-binding</keyword>
<evidence type="ECO:0000259" key="4">
    <source>
        <dbReference type="PROSITE" id="PS50045"/>
    </source>
</evidence>
<keyword evidence="3" id="KW-0597">Phosphoprotein</keyword>
<dbReference type="AlphaFoldDB" id="H1XXW4"/>
<dbReference type="Gene3D" id="1.10.8.60">
    <property type="match status" value="1"/>
</dbReference>
<dbReference type="FunFam" id="3.40.50.300:FF:000006">
    <property type="entry name" value="DNA-binding transcriptional regulator NtrC"/>
    <property type="match status" value="1"/>
</dbReference>
<sequence length="450" mass="51983">MNKQTRNQKILIVEDNIVWQQSFRKWLGNQYIFEFARNVETAKKLFLRLLPDLIILDLGLPKIEMGLELLDYFVSQGTDAKIIVITSSQDHQHALEAQQRGASSYFFKTENIKDELPLMVKRALQMQALERENRLLRRKLDERLVFEGIVAVSQQMQRILHLIEQIRDTTEPVLITGESGVGKEVIARHVHNRSKLADKPFIAINSAALPETLLENELFGHEKGAFTGAQTLKLGKIELVKGGTLFLDEIGDLPPSIQAKLLRVLQEKRFYRLGGTKELTADFRLITATNRSLVEEVKKGNFREDLFYRLNVIPIHIPPLRERPDDIPALINYIVESYCAENKIAVPRIDPMLVAYLSRLEWKGNVRQLKNTLIRMLVLNPRQLTVKDLPDELLEQENPILQNALSNKLTLEEMTRLYVKMVYEHVGRNKKAACDFLKINYRTLMNRLKE</sequence>
<feature type="domain" description="Response regulatory" evidence="5">
    <location>
        <begin position="9"/>
        <end position="123"/>
    </location>
</feature>
<dbReference type="InterPro" id="IPR027417">
    <property type="entry name" value="P-loop_NTPase"/>
</dbReference>
<dbReference type="STRING" id="880073.Cabys_3915"/>
<dbReference type="eggNOG" id="COG2204">
    <property type="taxonomic scope" value="Bacteria"/>
</dbReference>
<dbReference type="EMBL" id="CM001402">
    <property type="protein sequence ID" value="EHO40839.1"/>
    <property type="molecule type" value="Genomic_DNA"/>
</dbReference>
<dbReference type="SUPFAM" id="SSF52540">
    <property type="entry name" value="P-loop containing nucleoside triphosphate hydrolases"/>
    <property type="match status" value="1"/>
</dbReference>
<dbReference type="Gene3D" id="1.10.10.60">
    <property type="entry name" value="Homeodomain-like"/>
    <property type="match status" value="1"/>
</dbReference>
<reference evidence="6 9" key="2">
    <citation type="submission" date="2016-11" db="EMBL/GenBank/DDBJ databases">
        <title>Genomic analysis of Caldithrix abyssi and proposal of a novel bacterial phylum Caldithrichaeota.</title>
        <authorList>
            <person name="Kublanov I."/>
            <person name="Sigalova O."/>
            <person name="Gavrilov S."/>
            <person name="Lebedinsky A."/>
            <person name="Ivanova N."/>
            <person name="Daum C."/>
            <person name="Reddy T."/>
            <person name="Klenk H.P."/>
            <person name="Goker M."/>
            <person name="Reva O."/>
            <person name="Miroshnichenko M."/>
            <person name="Kyprides N."/>
            <person name="Woyke T."/>
            <person name="Gelfand M."/>
        </authorList>
    </citation>
    <scope>NUCLEOTIDE SEQUENCE [LARGE SCALE GENOMIC DNA]</scope>
    <source>
        <strain evidence="6 9">LF13</strain>
    </source>
</reference>
<dbReference type="PROSITE" id="PS50045">
    <property type="entry name" value="SIGMA54_INTERACT_4"/>
    <property type="match status" value="1"/>
</dbReference>
<proteinExistence type="predicted"/>
<dbReference type="InterPro" id="IPR011006">
    <property type="entry name" value="CheY-like_superfamily"/>
</dbReference>
<dbReference type="PANTHER" id="PTHR32071">
    <property type="entry name" value="TRANSCRIPTIONAL REGULATORY PROTEIN"/>
    <property type="match status" value="1"/>
</dbReference>
<dbReference type="GO" id="GO:0000160">
    <property type="term" value="P:phosphorelay signal transduction system"/>
    <property type="evidence" value="ECO:0007669"/>
    <property type="project" value="InterPro"/>
</dbReference>
<dbReference type="Gene3D" id="3.40.50.2300">
    <property type="match status" value="1"/>
</dbReference>
<dbReference type="InterPro" id="IPR058031">
    <property type="entry name" value="AAA_lid_NorR"/>
</dbReference>
<dbReference type="InterPro" id="IPR001789">
    <property type="entry name" value="Sig_transdc_resp-reg_receiver"/>
</dbReference>
<reference evidence="7 8" key="1">
    <citation type="submission" date="2011-09" db="EMBL/GenBank/DDBJ databases">
        <title>The permanent draft genome of Caldithrix abyssi DSM 13497.</title>
        <authorList>
            <consortium name="US DOE Joint Genome Institute (JGI-PGF)"/>
            <person name="Lucas S."/>
            <person name="Han J."/>
            <person name="Lapidus A."/>
            <person name="Bruce D."/>
            <person name="Goodwin L."/>
            <person name="Pitluck S."/>
            <person name="Peters L."/>
            <person name="Kyrpides N."/>
            <person name="Mavromatis K."/>
            <person name="Ivanova N."/>
            <person name="Mikhailova N."/>
            <person name="Chertkov O."/>
            <person name="Detter J.C."/>
            <person name="Tapia R."/>
            <person name="Han C."/>
            <person name="Land M."/>
            <person name="Hauser L."/>
            <person name="Markowitz V."/>
            <person name="Cheng J.-F."/>
            <person name="Hugenholtz P."/>
            <person name="Woyke T."/>
            <person name="Wu D."/>
            <person name="Spring S."/>
            <person name="Brambilla E."/>
            <person name="Klenk H.-P."/>
            <person name="Eisen J.A."/>
        </authorList>
    </citation>
    <scope>NUCLEOTIDE SEQUENCE [LARGE SCALE GENOMIC DNA]</scope>
    <source>
        <strain evidence="7 8">DSM 13497</strain>
    </source>
</reference>
<dbReference type="Gene3D" id="3.40.50.300">
    <property type="entry name" value="P-loop containing nucleotide triphosphate hydrolases"/>
    <property type="match status" value="1"/>
</dbReference>
<dbReference type="KEGG" id="caby:Cabys_3915"/>
<dbReference type="InterPro" id="IPR025662">
    <property type="entry name" value="Sigma_54_int_dom_ATP-bd_1"/>
</dbReference>
<dbReference type="InterPro" id="IPR009057">
    <property type="entry name" value="Homeodomain-like_sf"/>
</dbReference>
<dbReference type="EMBL" id="CP018099">
    <property type="protein sequence ID" value="APF20660.1"/>
    <property type="molecule type" value="Genomic_DNA"/>
</dbReference>
<dbReference type="Pfam" id="PF25601">
    <property type="entry name" value="AAA_lid_14"/>
    <property type="match status" value="1"/>
</dbReference>
<dbReference type="SUPFAM" id="SSF52172">
    <property type="entry name" value="CheY-like"/>
    <property type="match status" value="1"/>
</dbReference>
<dbReference type="OrthoDB" id="9771372at2"/>
<organism evidence="7 8">
    <name type="scientific">Caldithrix abyssi DSM 13497</name>
    <dbReference type="NCBI Taxonomy" id="880073"/>
    <lineage>
        <taxon>Bacteria</taxon>
        <taxon>Pseudomonadati</taxon>
        <taxon>Calditrichota</taxon>
        <taxon>Calditrichia</taxon>
        <taxon>Calditrichales</taxon>
        <taxon>Calditrichaceae</taxon>
        <taxon>Caldithrix</taxon>
    </lineage>
</organism>
<feature type="domain" description="Sigma-54 factor interaction" evidence="4">
    <location>
        <begin position="149"/>
        <end position="378"/>
    </location>
</feature>
<protein>
    <submittedName>
        <fullName evidence="7">Putative two component, sigma54 specific, transcriptional regulator</fullName>
    </submittedName>
    <submittedName>
        <fullName evidence="6">Two-component system, NtrC family, nitrogen regulation response regulator NtrX</fullName>
    </submittedName>
</protein>
<dbReference type="SMART" id="SM00382">
    <property type="entry name" value="AAA"/>
    <property type="match status" value="1"/>
</dbReference>
<keyword evidence="8" id="KW-1185">Reference proteome</keyword>
<evidence type="ECO:0000313" key="6">
    <source>
        <dbReference type="EMBL" id="APF20660.1"/>
    </source>
</evidence>
<evidence type="ECO:0000256" key="2">
    <source>
        <dbReference type="ARBA" id="ARBA00022840"/>
    </source>
</evidence>
<dbReference type="InterPro" id="IPR003593">
    <property type="entry name" value="AAA+_ATPase"/>
</dbReference>
<dbReference type="PROSITE" id="PS00675">
    <property type="entry name" value="SIGMA54_INTERACT_1"/>
    <property type="match status" value="1"/>
</dbReference>
<dbReference type="RefSeq" id="WP_006927898.1">
    <property type="nucleotide sequence ID" value="NZ_CM001402.1"/>
</dbReference>
<evidence type="ECO:0000313" key="8">
    <source>
        <dbReference type="Proteomes" id="UP000004671"/>
    </source>
</evidence>
<dbReference type="HOGENOM" id="CLU_000445_0_6_0"/>
<dbReference type="Pfam" id="PF00072">
    <property type="entry name" value="Response_reg"/>
    <property type="match status" value="1"/>
</dbReference>
<dbReference type="GO" id="GO:0006355">
    <property type="term" value="P:regulation of DNA-templated transcription"/>
    <property type="evidence" value="ECO:0007669"/>
    <property type="project" value="InterPro"/>
</dbReference>
<keyword evidence="1" id="KW-0547">Nucleotide-binding</keyword>
<dbReference type="Proteomes" id="UP000183868">
    <property type="component" value="Chromosome"/>
</dbReference>
<evidence type="ECO:0000256" key="1">
    <source>
        <dbReference type="ARBA" id="ARBA00022741"/>
    </source>
</evidence>
<accession>H1XXW4</accession>
<dbReference type="Proteomes" id="UP000004671">
    <property type="component" value="Chromosome"/>
</dbReference>
<dbReference type="GO" id="GO:0005524">
    <property type="term" value="F:ATP binding"/>
    <property type="evidence" value="ECO:0007669"/>
    <property type="project" value="UniProtKB-KW"/>
</dbReference>
<dbReference type="CDD" id="cd00009">
    <property type="entry name" value="AAA"/>
    <property type="match status" value="1"/>
</dbReference>
<feature type="modified residue" description="4-aspartylphosphate" evidence="3">
    <location>
        <position position="57"/>
    </location>
</feature>
<evidence type="ECO:0000256" key="3">
    <source>
        <dbReference type="PROSITE-ProRule" id="PRU00169"/>
    </source>
</evidence>
<dbReference type="SUPFAM" id="SSF46689">
    <property type="entry name" value="Homeodomain-like"/>
    <property type="match status" value="1"/>
</dbReference>
<name>H1XXW4_CALAY</name>
<dbReference type="PROSITE" id="PS50110">
    <property type="entry name" value="RESPONSE_REGULATORY"/>
    <property type="match status" value="1"/>
</dbReference>
<gene>
    <name evidence="6" type="ORF">Cabys_3915</name>
    <name evidence="7" type="ORF">Calab_1213</name>
</gene>
<dbReference type="SMART" id="SM00448">
    <property type="entry name" value="REC"/>
    <property type="match status" value="1"/>
</dbReference>
<dbReference type="CDD" id="cd00156">
    <property type="entry name" value="REC"/>
    <property type="match status" value="1"/>
</dbReference>
<dbReference type="InterPro" id="IPR002078">
    <property type="entry name" value="Sigma_54_int"/>
</dbReference>
<dbReference type="Pfam" id="PF00158">
    <property type="entry name" value="Sigma54_activat"/>
    <property type="match status" value="1"/>
</dbReference>
<evidence type="ECO:0000313" key="7">
    <source>
        <dbReference type="EMBL" id="EHO40839.1"/>
    </source>
</evidence>
<evidence type="ECO:0000259" key="5">
    <source>
        <dbReference type="PROSITE" id="PS50110"/>
    </source>
</evidence>